<evidence type="ECO:0000256" key="2">
    <source>
        <dbReference type="ARBA" id="ARBA00022737"/>
    </source>
</evidence>
<name>A0AA88L223_ARTSF</name>
<dbReference type="SMART" id="SM00248">
    <property type="entry name" value="ANK"/>
    <property type="match status" value="2"/>
</dbReference>
<dbReference type="PROSITE" id="PS50088">
    <property type="entry name" value="ANK_REPEAT"/>
    <property type="match status" value="1"/>
</dbReference>
<feature type="repeat" description="ANK" evidence="8">
    <location>
        <begin position="31"/>
        <end position="63"/>
    </location>
</feature>
<dbReference type="Pfam" id="PF11904">
    <property type="entry name" value="ANKRD13_C"/>
    <property type="match status" value="1"/>
</dbReference>
<dbReference type="GO" id="GO:0005789">
    <property type="term" value="C:endoplasmic reticulum membrane"/>
    <property type="evidence" value="ECO:0007669"/>
    <property type="project" value="UniProtKB-SubCell"/>
</dbReference>
<keyword evidence="3" id="KW-0256">Endoplasmic reticulum</keyword>
<dbReference type="GO" id="GO:0006621">
    <property type="term" value="P:protein retention in ER lumen"/>
    <property type="evidence" value="ECO:0007669"/>
    <property type="project" value="TreeGrafter"/>
</dbReference>
<organism evidence="10 11">
    <name type="scientific">Artemia franciscana</name>
    <name type="common">Brine shrimp</name>
    <name type="synonym">Artemia sanfranciscana</name>
    <dbReference type="NCBI Taxonomy" id="6661"/>
    <lineage>
        <taxon>Eukaryota</taxon>
        <taxon>Metazoa</taxon>
        <taxon>Ecdysozoa</taxon>
        <taxon>Arthropoda</taxon>
        <taxon>Crustacea</taxon>
        <taxon>Branchiopoda</taxon>
        <taxon>Anostraca</taxon>
        <taxon>Artemiidae</taxon>
        <taxon>Artemia</taxon>
    </lineage>
</organism>
<sequence length="434" mass="49648">MSRLHRAVFENDIMLLPCLVKKEDVNKKDKFGNTALHLAVMLGRKKCVQLLLAHGAQVITKNNQGWTPLDEAISYGDRSTITSLYRKWKKQTKEMSLRVKSRTLKTLNSTGDFELELKWDFHTWIPFLKQILPTVVCRIMKKGTKIRLDTIIGGIILTGHYSYLFDLEGNADRRFIIVNHKKKRYEKINKRVPKDFDEKLIDEMMRNKIIRIEIIKNNVQFERAQRGFFRKGNKKETIGPYGCDIYSIQGLTVEEKTRKEHLSAEELSQNNTLADELNAGEPELIEKSVGDKPRKFSLAPPPATDITFENYLNSTSIPLLGREHKASSKSKSFKAEVAMTESFPLSLETLLSILEVVAPVGQIGKLRKVLKLKLPPGFPVKIDVPIVPSIGASVTFQDFRFSNTLTDSDFDIPLFYTEAFNISNTFQNMLEEMF</sequence>
<dbReference type="Proteomes" id="UP001187531">
    <property type="component" value="Unassembled WGS sequence"/>
</dbReference>
<keyword evidence="6" id="KW-0143">Chaperone</keyword>
<evidence type="ECO:0000256" key="5">
    <source>
        <dbReference type="ARBA" id="ARBA00023136"/>
    </source>
</evidence>
<comment type="function">
    <text evidence="7">Acts as a molecular chaperone for G protein-coupled receptors, regulating their biogenesis and exit from the ER.</text>
</comment>
<proteinExistence type="predicted"/>
<evidence type="ECO:0000313" key="11">
    <source>
        <dbReference type="Proteomes" id="UP001187531"/>
    </source>
</evidence>
<dbReference type="EMBL" id="JAVRJZ010000014">
    <property type="protein sequence ID" value="KAK2713712.1"/>
    <property type="molecule type" value="Genomic_DNA"/>
</dbReference>
<evidence type="ECO:0000256" key="4">
    <source>
        <dbReference type="ARBA" id="ARBA00023043"/>
    </source>
</evidence>
<dbReference type="SUPFAM" id="SSF48403">
    <property type="entry name" value="Ankyrin repeat"/>
    <property type="match status" value="1"/>
</dbReference>
<evidence type="ECO:0000313" key="10">
    <source>
        <dbReference type="EMBL" id="KAK2713712.1"/>
    </source>
</evidence>
<dbReference type="GO" id="GO:0005102">
    <property type="term" value="F:signaling receptor binding"/>
    <property type="evidence" value="ECO:0007669"/>
    <property type="project" value="TreeGrafter"/>
</dbReference>
<evidence type="ECO:0000256" key="7">
    <source>
        <dbReference type="ARBA" id="ARBA00037107"/>
    </source>
</evidence>
<evidence type="ECO:0000256" key="3">
    <source>
        <dbReference type="ARBA" id="ARBA00022824"/>
    </source>
</evidence>
<reference evidence="10" key="1">
    <citation type="submission" date="2023-07" db="EMBL/GenBank/DDBJ databases">
        <title>Chromosome-level genome assembly of Artemia franciscana.</title>
        <authorList>
            <person name="Jo E."/>
        </authorList>
    </citation>
    <scope>NUCLEOTIDE SEQUENCE</scope>
    <source>
        <tissue evidence="10">Whole body</tissue>
    </source>
</reference>
<accession>A0AA88L223</accession>
<keyword evidence="11" id="KW-1185">Reference proteome</keyword>
<evidence type="ECO:0000256" key="6">
    <source>
        <dbReference type="ARBA" id="ARBA00023186"/>
    </source>
</evidence>
<dbReference type="PANTHER" id="PTHR12447">
    <property type="entry name" value="ANKYRIN REPEAT DOMAIN-CONTAINING PROTEIN 13"/>
    <property type="match status" value="1"/>
</dbReference>
<gene>
    <name evidence="10" type="ORF">QYM36_009553</name>
</gene>
<evidence type="ECO:0000256" key="1">
    <source>
        <dbReference type="ARBA" id="ARBA00004586"/>
    </source>
</evidence>
<keyword evidence="4 8" id="KW-0040">ANK repeat</keyword>
<protein>
    <recommendedName>
        <fullName evidence="9">Ankyrin repeat domain-containing protein</fullName>
    </recommendedName>
</protein>
<dbReference type="InterPro" id="IPR055285">
    <property type="entry name" value="ANKRD13_C"/>
</dbReference>
<dbReference type="PANTHER" id="PTHR12447:SF25">
    <property type="entry name" value="ANKYRIN REPEAT DOMAIN-CONTAINING PROTEIN 13C"/>
    <property type="match status" value="1"/>
</dbReference>
<feature type="domain" description="Ankyrin repeat" evidence="9">
    <location>
        <begin position="158"/>
        <end position="403"/>
    </location>
</feature>
<comment type="caution">
    <text evidence="10">The sequence shown here is derived from an EMBL/GenBank/DDBJ whole genome shotgun (WGS) entry which is preliminary data.</text>
</comment>
<dbReference type="Pfam" id="PF12796">
    <property type="entry name" value="Ank_2"/>
    <property type="match status" value="1"/>
</dbReference>
<dbReference type="InterPro" id="IPR021832">
    <property type="entry name" value="ANKRD13"/>
</dbReference>
<keyword evidence="5" id="KW-0472">Membrane</keyword>
<dbReference type="InterPro" id="IPR002110">
    <property type="entry name" value="Ankyrin_rpt"/>
</dbReference>
<dbReference type="PROSITE" id="PS50297">
    <property type="entry name" value="ANK_REP_REGION"/>
    <property type="match status" value="1"/>
</dbReference>
<dbReference type="InterPro" id="IPR036770">
    <property type="entry name" value="Ankyrin_rpt-contain_sf"/>
</dbReference>
<evidence type="ECO:0000256" key="8">
    <source>
        <dbReference type="PROSITE-ProRule" id="PRU00023"/>
    </source>
</evidence>
<keyword evidence="2" id="KW-0677">Repeat</keyword>
<dbReference type="Gene3D" id="1.25.40.20">
    <property type="entry name" value="Ankyrin repeat-containing domain"/>
    <property type="match status" value="1"/>
</dbReference>
<dbReference type="AlphaFoldDB" id="A0AA88L223"/>
<evidence type="ECO:0000259" key="9">
    <source>
        <dbReference type="Pfam" id="PF11904"/>
    </source>
</evidence>
<comment type="subcellular location">
    <subcellularLocation>
        <location evidence="1">Endoplasmic reticulum membrane</location>
    </subcellularLocation>
</comment>